<dbReference type="GeneID" id="35382695"/>
<proteinExistence type="predicted"/>
<dbReference type="Proteomes" id="UP000236316">
    <property type="component" value="Segment"/>
</dbReference>
<evidence type="ECO:0000313" key="1">
    <source>
        <dbReference type="EMBL" id="SNW61991.1"/>
    </source>
</evidence>
<keyword evidence="2" id="KW-1185">Reference proteome</keyword>
<organism evidence="1">
    <name type="scientific">Orpheovirus IHUMI-LCC2</name>
    <dbReference type="NCBI Taxonomy" id="2023057"/>
    <lineage>
        <taxon>Viruses</taxon>
        <taxon>Varidnaviria</taxon>
        <taxon>Bamfordvirae</taxon>
        <taxon>Nucleocytoviricota</taxon>
        <taxon>Megaviricetes</taxon>
        <taxon>Pimascovirales</taxon>
        <taxon>Ocovirineae</taxon>
        <taxon>Orpheoviridae</taxon>
        <taxon>Alphaorpheovirus</taxon>
        <taxon>Alphaorpheovirus massiliense</taxon>
    </lineage>
</organism>
<protein>
    <submittedName>
        <fullName evidence="1">Uncharacterized protein</fullName>
    </submittedName>
</protein>
<sequence length="202" mass="23637">MINIKMDDGLWYIVYTVDVSNLSNLVYLRRDIVDLNDTVDIARVDNAFTDYITNHPWRVNNINDITYGVGIHYAYLFAHIIDKMSLLEDNDNIYKYAEIGSEDVEYRHIYGNRYKIYFYVGDLNEEDKDIIISNLDEGELTFVSSDTELSSFSGKVEFLIDIDYPNNIWILDNKYIILQRYDNRDENGNNTLRGPIGIVEVE</sequence>
<dbReference type="RefSeq" id="YP_009448293.1">
    <property type="nucleotide sequence ID" value="NC_036594.1"/>
</dbReference>
<name>A0A2I2L388_9VIRU</name>
<reference evidence="1" key="1">
    <citation type="submission" date="2017-08" db="EMBL/GenBank/DDBJ databases">
        <authorList>
            <consortium name="Urmite Genomes"/>
        </authorList>
    </citation>
    <scope>NUCLEOTIDE SEQUENCE [LARGE SCALE GENOMIC DNA]</scope>
    <source>
        <strain evidence="1">IHUMI-LCC2</strain>
    </source>
</reference>
<dbReference type="EMBL" id="LT906555">
    <property type="protein sequence ID" value="SNW61991.1"/>
    <property type="molecule type" value="Genomic_DNA"/>
</dbReference>
<evidence type="ECO:0000313" key="2">
    <source>
        <dbReference type="Proteomes" id="UP000236316"/>
    </source>
</evidence>
<dbReference type="KEGG" id="vg:35382695"/>
<accession>A0A2I2L388</accession>
<gene>
    <name evidence="1" type="ORF">ORPV_87</name>
</gene>